<evidence type="ECO:0000313" key="13">
    <source>
        <dbReference type="Proteomes" id="UP000534783"/>
    </source>
</evidence>
<evidence type="ECO:0000256" key="2">
    <source>
        <dbReference type="ARBA" id="ARBA00011955"/>
    </source>
</evidence>
<organism evidence="12 13">
    <name type="scientific">Candidatus Manganitrophus noduliformans</name>
    <dbReference type="NCBI Taxonomy" id="2606439"/>
    <lineage>
        <taxon>Bacteria</taxon>
        <taxon>Pseudomonadati</taxon>
        <taxon>Nitrospirota</taxon>
        <taxon>Nitrospiria</taxon>
        <taxon>Candidatus Troglogloeales</taxon>
        <taxon>Candidatus Manganitrophaceae</taxon>
        <taxon>Candidatus Manganitrophus</taxon>
    </lineage>
</organism>
<dbReference type="EC" id="2.7.1.180" evidence="2"/>
<evidence type="ECO:0000313" key="12">
    <source>
        <dbReference type="EMBL" id="NKE72692.1"/>
    </source>
</evidence>
<dbReference type="GO" id="GO:0016740">
    <property type="term" value="F:transferase activity"/>
    <property type="evidence" value="ECO:0007669"/>
    <property type="project" value="UniProtKB-KW"/>
</dbReference>
<evidence type="ECO:0000256" key="10">
    <source>
        <dbReference type="ARBA" id="ARBA00048540"/>
    </source>
</evidence>
<evidence type="ECO:0000256" key="4">
    <source>
        <dbReference type="ARBA" id="ARBA00022630"/>
    </source>
</evidence>
<name>A0A7X6DSQ7_9BACT</name>
<dbReference type="GO" id="GO:0046872">
    <property type="term" value="F:metal ion binding"/>
    <property type="evidence" value="ECO:0007669"/>
    <property type="project" value="UniProtKB-KW"/>
</dbReference>
<evidence type="ECO:0000256" key="7">
    <source>
        <dbReference type="ARBA" id="ARBA00022827"/>
    </source>
</evidence>
<protein>
    <recommendedName>
        <fullName evidence="3">FAD:protein FMN transferase</fullName>
        <ecNumber evidence="2">2.7.1.180</ecNumber>
    </recommendedName>
    <alternativeName>
        <fullName evidence="9">Flavin transferase</fullName>
    </alternativeName>
</protein>
<dbReference type="AlphaFoldDB" id="A0A7X6DSQ7"/>
<dbReference type="PANTHER" id="PTHR30040:SF2">
    <property type="entry name" value="FAD:PROTEIN FMN TRANSFERASE"/>
    <property type="match status" value="1"/>
</dbReference>
<keyword evidence="7" id="KW-0274">FAD</keyword>
<dbReference type="SMART" id="SM00900">
    <property type="entry name" value="FMN_bind"/>
    <property type="match status" value="1"/>
</dbReference>
<feature type="domain" description="FMN-binding" evidence="11">
    <location>
        <begin position="403"/>
        <end position="484"/>
    </location>
</feature>
<keyword evidence="6" id="KW-0479">Metal-binding</keyword>
<comment type="caution">
    <text evidence="12">The sequence shown here is derived from an EMBL/GenBank/DDBJ whole genome shotgun (WGS) entry which is preliminary data.</text>
</comment>
<evidence type="ECO:0000256" key="9">
    <source>
        <dbReference type="ARBA" id="ARBA00031306"/>
    </source>
</evidence>
<keyword evidence="13" id="KW-1185">Reference proteome</keyword>
<evidence type="ECO:0000256" key="6">
    <source>
        <dbReference type="ARBA" id="ARBA00022723"/>
    </source>
</evidence>
<dbReference type="Gene3D" id="3.10.520.10">
    <property type="entry name" value="ApbE-like domains"/>
    <property type="match status" value="1"/>
</dbReference>
<gene>
    <name evidence="12" type="ORF">MNODULE_18230</name>
</gene>
<comment type="catalytic activity">
    <reaction evidence="10">
        <text>L-threonyl-[protein] + FAD = FMN-L-threonyl-[protein] + AMP + H(+)</text>
        <dbReference type="Rhea" id="RHEA:36847"/>
        <dbReference type="Rhea" id="RHEA-COMP:11060"/>
        <dbReference type="Rhea" id="RHEA-COMP:11061"/>
        <dbReference type="ChEBI" id="CHEBI:15378"/>
        <dbReference type="ChEBI" id="CHEBI:30013"/>
        <dbReference type="ChEBI" id="CHEBI:57692"/>
        <dbReference type="ChEBI" id="CHEBI:74257"/>
        <dbReference type="ChEBI" id="CHEBI:456215"/>
        <dbReference type="EC" id="2.7.1.180"/>
    </reaction>
</comment>
<accession>A0A7X6DSQ7</accession>
<dbReference type="Pfam" id="PF04205">
    <property type="entry name" value="FMN_bind"/>
    <property type="match status" value="1"/>
</dbReference>
<evidence type="ECO:0000259" key="11">
    <source>
        <dbReference type="SMART" id="SM00900"/>
    </source>
</evidence>
<keyword evidence="4" id="KW-0285">Flavoprotein</keyword>
<dbReference type="Pfam" id="PF02424">
    <property type="entry name" value="ApbE"/>
    <property type="match status" value="1"/>
</dbReference>
<dbReference type="InterPro" id="IPR007329">
    <property type="entry name" value="FMN-bd"/>
</dbReference>
<evidence type="ECO:0000256" key="3">
    <source>
        <dbReference type="ARBA" id="ARBA00016337"/>
    </source>
</evidence>
<keyword evidence="8" id="KW-0460">Magnesium</keyword>
<evidence type="ECO:0000256" key="5">
    <source>
        <dbReference type="ARBA" id="ARBA00022679"/>
    </source>
</evidence>
<evidence type="ECO:0000256" key="8">
    <source>
        <dbReference type="ARBA" id="ARBA00022842"/>
    </source>
</evidence>
<dbReference type="GO" id="GO:0010181">
    <property type="term" value="F:FMN binding"/>
    <property type="evidence" value="ECO:0007669"/>
    <property type="project" value="InterPro"/>
</dbReference>
<keyword evidence="5" id="KW-0808">Transferase</keyword>
<dbReference type="EMBL" id="VTOW01000004">
    <property type="protein sequence ID" value="NKE72692.1"/>
    <property type="molecule type" value="Genomic_DNA"/>
</dbReference>
<reference evidence="12 13" key="1">
    <citation type="journal article" date="2020" name="Nature">
        <title>Bacterial chemolithoautotrophy via manganese oxidation.</title>
        <authorList>
            <person name="Yu H."/>
            <person name="Leadbetter J.R."/>
        </authorList>
    </citation>
    <scope>NUCLEOTIDE SEQUENCE [LARGE SCALE GENOMIC DNA]</scope>
    <source>
        <strain evidence="12 13">Mn-1</strain>
    </source>
</reference>
<evidence type="ECO:0000256" key="1">
    <source>
        <dbReference type="ARBA" id="ARBA00001946"/>
    </source>
</evidence>
<dbReference type="GO" id="GO:0016020">
    <property type="term" value="C:membrane"/>
    <property type="evidence" value="ECO:0007669"/>
    <property type="project" value="InterPro"/>
</dbReference>
<dbReference type="InterPro" id="IPR024932">
    <property type="entry name" value="ApbE"/>
</dbReference>
<dbReference type="InterPro" id="IPR003374">
    <property type="entry name" value="ApbE-like_sf"/>
</dbReference>
<dbReference type="PANTHER" id="PTHR30040">
    <property type="entry name" value="THIAMINE BIOSYNTHESIS LIPOPROTEIN APBE"/>
    <property type="match status" value="1"/>
</dbReference>
<proteinExistence type="predicted"/>
<comment type="cofactor">
    <cofactor evidence="1">
        <name>Mg(2+)</name>
        <dbReference type="ChEBI" id="CHEBI:18420"/>
    </cofactor>
</comment>
<dbReference type="SUPFAM" id="SSF143631">
    <property type="entry name" value="ApbE-like"/>
    <property type="match status" value="1"/>
</dbReference>
<sequence>MMGSPVEITAYGEKEICSNGIEAAFLEIGRIERLLSVYQPDSVLSRVNRFSKKGFISVPREVLDLLSESIRYAKESQGAFDITAGPLVRLWGFGPGKERGEPPSREEIAAACRSVGSEHVRIHFDSGELELLQEGMELNLGGIGKGYAIDRAAHVLKAFGVTRALISSGSTLFALGSPPGQRGWPVLIRHPRLEKEEIGTLFLCHQALSTSGDYEKFFVFQGRRFSHLIDPRTGAPAAWMASVSVVAPGAMEADALSTAGFILGEREGSALLKRFSGAEGLFVAESSEGNVSFHATTEWRRVEASYSPSRRRFLTLLSGFFIGLMVPLPARATVVYAKEEEALRRMMPEADRFDADEIDLSPDQLSKAQNLTGKGFRDKKFLFKIGRKGKETVGYAVRLEAIGKERPITFLIGINSDGTVKGAEVLIYRESEGSEIRHPRFMAQFLRKTVEDPLRPGQDIQVISGATLSSRAAAYVVRKALSIFEAVYKKG</sequence>
<dbReference type="Proteomes" id="UP000534783">
    <property type="component" value="Unassembled WGS sequence"/>
</dbReference>